<dbReference type="AlphaFoldDB" id="A0A150TTS7"/>
<dbReference type="EMBL" id="JEME01001098">
    <property type="protein sequence ID" value="KYG08113.1"/>
    <property type="molecule type" value="Genomic_DNA"/>
</dbReference>
<name>A0A150TTS7_SORCE</name>
<organism evidence="1 2">
    <name type="scientific">Sorangium cellulosum</name>
    <name type="common">Polyangium cellulosum</name>
    <dbReference type="NCBI Taxonomy" id="56"/>
    <lineage>
        <taxon>Bacteria</taxon>
        <taxon>Pseudomonadati</taxon>
        <taxon>Myxococcota</taxon>
        <taxon>Polyangia</taxon>
        <taxon>Polyangiales</taxon>
        <taxon>Polyangiaceae</taxon>
        <taxon>Sorangium</taxon>
    </lineage>
</organism>
<proteinExistence type="predicted"/>
<evidence type="ECO:0000313" key="2">
    <source>
        <dbReference type="Proteomes" id="UP000075502"/>
    </source>
</evidence>
<evidence type="ECO:0000313" key="1">
    <source>
        <dbReference type="EMBL" id="KYG08113.1"/>
    </source>
</evidence>
<protein>
    <submittedName>
        <fullName evidence="1">Uncharacterized protein</fullName>
    </submittedName>
</protein>
<gene>
    <name evidence="1" type="ORF">BE21_25630</name>
</gene>
<reference evidence="1 2" key="1">
    <citation type="submission" date="2014-02" db="EMBL/GenBank/DDBJ databases">
        <title>The small core and large imbalanced accessory genome model reveals a collaborative survival strategy of Sorangium cellulosum strains in nature.</title>
        <authorList>
            <person name="Han K."/>
            <person name="Peng R."/>
            <person name="Blom J."/>
            <person name="Li Y.-Z."/>
        </authorList>
    </citation>
    <scope>NUCLEOTIDE SEQUENCE [LARGE SCALE GENOMIC DNA]</scope>
    <source>
        <strain evidence="1 2">So0007-03</strain>
    </source>
</reference>
<comment type="caution">
    <text evidence="1">The sequence shown here is derived from an EMBL/GenBank/DDBJ whole genome shotgun (WGS) entry which is preliminary data.</text>
</comment>
<dbReference type="Proteomes" id="UP000075502">
    <property type="component" value="Unassembled WGS sequence"/>
</dbReference>
<accession>A0A150TTS7</accession>
<sequence length="76" mass="8316">MARSASSLARASAISVSLRSVMSVQEPRMPNTSPRSSLSGTLHVSRYRVLPSAWRWVSSMFSIGSPDSMTALSRRM</sequence>